<comment type="caution">
    <text evidence="1">The sequence shown here is derived from an EMBL/GenBank/DDBJ whole genome shotgun (WGS) entry which is preliminary data.</text>
</comment>
<protein>
    <submittedName>
        <fullName evidence="1">E3 ubiquitin-protein ligase XB3</fullName>
    </submittedName>
</protein>
<accession>A0A833QJD5</accession>
<proteinExistence type="predicted"/>
<keyword evidence="2" id="KW-1185">Reference proteome</keyword>
<evidence type="ECO:0000313" key="2">
    <source>
        <dbReference type="Proteomes" id="UP000623129"/>
    </source>
</evidence>
<organism evidence="1 2">
    <name type="scientific">Carex littledalei</name>
    <dbReference type="NCBI Taxonomy" id="544730"/>
    <lineage>
        <taxon>Eukaryota</taxon>
        <taxon>Viridiplantae</taxon>
        <taxon>Streptophyta</taxon>
        <taxon>Embryophyta</taxon>
        <taxon>Tracheophyta</taxon>
        <taxon>Spermatophyta</taxon>
        <taxon>Magnoliopsida</taxon>
        <taxon>Liliopsida</taxon>
        <taxon>Poales</taxon>
        <taxon>Cyperaceae</taxon>
        <taxon>Cyperoideae</taxon>
        <taxon>Cariceae</taxon>
        <taxon>Carex</taxon>
        <taxon>Carex subgen. Euthyceras</taxon>
    </lineage>
</organism>
<dbReference type="OrthoDB" id="1734859at2759"/>
<evidence type="ECO:0000313" key="1">
    <source>
        <dbReference type="EMBL" id="KAF3326975.1"/>
    </source>
</evidence>
<dbReference type="Proteomes" id="UP000623129">
    <property type="component" value="Unassembled WGS sequence"/>
</dbReference>
<gene>
    <name evidence="1" type="ORF">FCM35_KLT08605</name>
</gene>
<dbReference type="EMBL" id="SWLB01000018">
    <property type="protein sequence ID" value="KAF3326975.1"/>
    <property type="molecule type" value="Genomic_DNA"/>
</dbReference>
<reference evidence="1" key="1">
    <citation type="submission" date="2020-01" db="EMBL/GenBank/DDBJ databases">
        <title>Genome sequence of Kobresia littledalei, the first chromosome-level genome in the family Cyperaceae.</title>
        <authorList>
            <person name="Qu G."/>
        </authorList>
    </citation>
    <scope>NUCLEOTIDE SEQUENCE</scope>
    <source>
        <strain evidence="1">C.B.Clarke</strain>
        <tissue evidence="1">Leaf</tissue>
    </source>
</reference>
<name>A0A833QJD5_9POAL</name>
<dbReference type="AlphaFoldDB" id="A0A833QJD5"/>
<sequence length="111" mass="12016">MGMETKSDGAASLAGVKYMGLGNFSSGSTASLDERRIPYEVALKRGHGACAALVNPSAAEPLVWPSPLKFISELDPNAKALLEAALMEANREREKHLERDQIFIALPYSLR</sequence>